<dbReference type="SUPFAM" id="SSF55031">
    <property type="entry name" value="Bacterial exopeptidase dimerisation domain"/>
    <property type="match status" value="1"/>
</dbReference>
<evidence type="ECO:0000256" key="2">
    <source>
        <dbReference type="ARBA" id="ARBA00006247"/>
    </source>
</evidence>
<dbReference type="InterPro" id="IPR036264">
    <property type="entry name" value="Bact_exopeptidase_dim_dom"/>
</dbReference>
<dbReference type="InterPro" id="IPR050072">
    <property type="entry name" value="Peptidase_M20A"/>
</dbReference>
<accession>A0ABS7STF9</accession>
<dbReference type="Gene3D" id="3.40.630.10">
    <property type="entry name" value="Zn peptidases"/>
    <property type="match status" value="1"/>
</dbReference>
<keyword evidence="8" id="KW-0482">Metalloprotease</keyword>
<dbReference type="GO" id="GO:0016805">
    <property type="term" value="F:dipeptidase activity"/>
    <property type="evidence" value="ECO:0007669"/>
    <property type="project" value="UniProtKB-KW"/>
</dbReference>
<dbReference type="PANTHER" id="PTHR43808:SF31">
    <property type="entry name" value="N-ACETYL-L-CITRULLINE DEACETYLASE"/>
    <property type="match status" value="1"/>
</dbReference>
<dbReference type="NCBIfam" id="TIGR01887">
    <property type="entry name" value="dipeptidaselike"/>
    <property type="match status" value="1"/>
</dbReference>
<keyword evidence="3" id="KW-0645">Protease</keyword>
<dbReference type="SUPFAM" id="SSF53187">
    <property type="entry name" value="Zn-dependent exopeptidases"/>
    <property type="match status" value="1"/>
</dbReference>
<feature type="chain" id="PRO_5046740082" evidence="10">
    <location>
        <begin position="19"/>
        <end position="497"/>
    </location>
</feature>
<dbReference type="RefSeq" id="WP_223469688.1">
    <property type="nucleotide sequence ID" value="NZ_JAFBIL020000007.1"/>
</dbReference>
<dbReference type="InterPro" id="IPR010964">
    <property type="entry name" value="M20A_pepV-rel"/>
</dbReference>
<evidence type="ECO:0000256" key="10">
    <source>
        <dbReference type="SAM" id="SignalP"/>
    </source>
</evidence>
<evidence type="ECO:0000256" key="3">
    <source>
        <dbReference type="ARBA" id="ARBA00022670"/>
    </source>
</evidence>
<comment type="cofactor">
    <cofactor evidence="1">
        <name>Zn(2+)</name>
        <dbReference type="ChEBI" id="CHEBI:29105"/>
    </cofactor>
</comment>
<keyword evidence="7 11" id="KW-0224">Dipeptidase</keyword>
<evidence type="ECO:0000256" key="9">
    <source>
        <dbReference type="ARBA" id="ARBA00023285"/>
    </source>
</evidence>
<sequence>MLKKVALLALLMHGAVLAAPPSDVALATGKYARGTYGDQVIASLASMVSYNTVADPRVPFASNPQHIGFKKFLGEEARRLGFDFTDSGYVVVIGYGKGKERVGIVTHGDVQPVDAAKWKQSPFKLDRTSEPGKLIGRGAEDDKGPIATALYAMKAIKDRKVKLDKRIELYVYMAEESDWGPLEQYLKTHTPPQINITIDAEYPVVTAEKGWGALTLTMPPVAGKPAPGPALNEFTGGSFGSQIPEDAFAVIDNATPALAARIKARGDTHKGMRYTFDWEGQRLRVKAQGLSAHSSKPEDGVNAIAMLADALAVQNWEGSAAANMASLVAELVGTGLYAEKFGQAAYKDDFMGPMTLSPTVLKQAANGLELNINLRRPQGKPGELLRQQFDSAFNAWKATRAPGATMKAVITEPWLRPDAPQVPTLLNVFSHYTGIKDAKPVSIGGGTNSRLFPNAVSFGPGMPGEVYTGHSEHEFITTRQLMLNLEMYTAALVELAR</sequence>
<keyword evidence="10" id="KW-0732">Signal</keyword>
<evidence type="ECO:0000313" key="11">
    <source>
        <dbReference type="EMBL" id="MBZ2209219.1"/>
    </source>
</evidence>
<evidence type="ECO:0000313" key="12">
    <source>
        <dbReference type="Proteomes" id="UP000809349"/>
    </source>
</evidence>
<proteinExistence type="inferred from homology"/>
<evidence type="ECO:0000256" key="7">
    <source>
        <dbReference type="ARBA" id="ARBA00022997"/>
    </source>
</evidence>
<evidence type="ECO:0000256" key="1">
    <source>
        <dbReference type="ARBA" id="ARBA00001947"/>
    </source>
</evidence>
<feature type="signal peptide" evidence="10">
    <location>
        <begin position="1"/>
        <end position="18"/>
    </location>
</feature>
<keyword evidence="12" id="KW-1185">Reference proteome</keyword>
<gene>
    <name evidence="11" type="ORF">I4X03_018270</name>
</gene>
<comment type="similarity">
    <text evidence="2">Belongs to the peptidase M20A family.</text>
</comment>
<protein>
    <submittedName>
        <fullName evidence="11">Dipeptidase</fullName>
        <ecNumber evidence="11">3.4.13.-</ecNumber>
    </submittedName>
</protein>
<dbReference type="NCBIfam" id="NF004809">
    <property type="entry name" value="PRK06156.1"/>
    <property type="match status" value="1"/>
</dbReference>
<dbReference type="InterPro" id="IPR002933">
    <property type="entry name" value="Peptidase_M20"/>
</dbReference>
<evidence type="ECO:0000256" key="5">
    <source>
        <dbReference type="ARBA" id="ARBA00022801"/>
    </source>
</evidence>
<keyword evidence="9" id="KW-0170">Cobalt</keyword>
<evidence type="ECO:0000256" key="6">
    <source>
        <dbReference type="ARBA" id="ARBA00022833"/>
    </source>
</evidence>
<reference evidence="11 12" key="1">
    <citation type="submission" date="2021-08" db="EMBL/GenBank/DDBJ databases">
        <title>Massilia sp. R798.</title>
        <authorList>
            <person name="Baek J.H."/>
            <person name="Jung H.S."/>
            <person name="Kim K.R."/>
            <person name="Jeon C.O."/>
        </authorList>
    </citation>
    <scope>NUCLEOTIDE SEQUENCE [LARGE SCALE GENOMIC DNA]</scope>
    <source>
        <strain evidence="11 12">R798</strain>
    </source>
</reference>
<dbReference type="EC" id="3.4.13.-" evidence="11"/>
<keyword evidence="5 11" id="KW-0378">Hydrolase</keyword>
<dbReference type="Proteomes" id="UP000809349">
    <property type="component" value="Unassembled WGS sequence"/>
</dbReference>
<dbReference type="Pfam" id="PF01546">
    <property type="entry name" value="Peptidase_M20"/>
    <property type="match status" value="1"/>
</dbReference>
<dbReference type="Gene3D" id="3.30.70.360">
    <property type="match status" value="2"/>
</dbReference>
<evidence type="ECO:0000256" key="8">
    <source>
        <dbReference type="ARBA" id="ARBA00023049"/>
    </source>
</evidence>
<keyword evidence="4" id="KW-0479">Metal-binding</keyword>
<keyword evidence="6" id="KW-0862">Zinc</keyword>
<name>A0ABS7STF9_9BURK</name>
<evidence type="ECO:0000256" key="4">
    <source>
        <dbReference type="ARBA" id="ARBA00022723"/>
    </source>
</evidence>
<organism evidence="11 12">
    <name type="scientific">Massilia soli</name>
    <dbReference type="NCBI Taxonomy" id="2792854"/>
    <lineage>
        <taxon>Bacteria</taxon>
        <taxon>Pseudomonadati</taxon>
        <taxon>Pseudomonadota</taxon>
        <taxon>Betaproteobacteria</taxon>
        <taxon>Burkholderiales</taxon>
        <taxon>Oxalobacteraceae</taxon>
        <taxon>Telluria group</taxon>
        <taxon>Massilia</taxon>
    </lineage>
</organism>
<dbReference type="PANTHER" id="PTHR43808">
    <property type="entry name" value="ACETYLORNITHINE DEACETYLASE"/>
    <property type="match status" value="1"/>
</dbReference>
<comment type="caution">
    <text evidence="11">The sequence shown here is derived from an EMBL/GenBank/DDBJ whole genome shotgun (WGS) entry which is preliminary data.</text>
</comment>
<dbReference type="EMBL" id="JAFBIL020000007">
    <property type="protein sequence ID" value="MBZ2209219.1"/>
    <property type="molecule type" value="Genomic_DNA"/>
</dbReference>